<feature type="non-terminal residue" evidence="1">
    <location>
        <position position="1"/>
    </location>
</feature>
<evidence type="ECO:0000313" key="1">
    <source>
        <dbReference type="EMBL" id="MCH89564.1"/>
    </source>
</evidence>
<dbReference type="Proteomes" id="UP000265520">
    <property type="component" value="Unassembled WGS sequence"/>
</dbReference>
<keyword evidence="2" id="KW-1185">Reference proteome</keyword>
<evidence type="ECO:0000313" key="2">
    <source>
        <dbReference type="Proteomes" id="UP000265520"/>
    </source>
</evidence>
<name>A0A392MTH7_9FABA</name>
<proteinExistence type="predicted"/>
<dbReference type="EMBL" id="LXQA010016419">
    <property type="protein sequence ID" value="MCH89564.1"/>
    <property type="molecule type" value="Genomic_DNA"/>
</dbReference>
<gene>
    <name evidence="1" type="ORF">A2U01_0010464</name>
</gene>
<accession>A0A392MTH7</accession>
<organism evidence="1 2">
    <name type="scientific">Trifolium medium</name>
    <dbReference type="NCBI Taxonomy" id="97028"/>
    <lineage>
        <taxon>Eukaryota</taxon>
        <taxon>Viridiplantae</taxon>
        <taxon>Streptophyta</taxon>
        <taxon>Embryophyta</taxon>
        <taxon>Tracheophyta</taxon>
        <taxon>Spermatophyta</taxon>
        <taxon>Magnoliopsida</taxon>
        <taxon>eudicotyledons</taxon>
        <taxon>Gunneridae</taxon>
        <taxon>Pentapetalae</taxon>
        <taxon>rosids</taxon>
        <taxon>fabids</taxon>
        <taxon>Fabales</taxon>
        <taxon>Fabaceae</taxon>
        <taxon>Papilionoideae</taxon>
        <taxon>50 kb inversion clade</taxon>
        <taxon>NPAAA clade</taxon>
        <taxon>Hologalegina</taxon>
        <taxon>IRL clade</taxon>
        <taxon>Trifolieae</taxon>
        <taxon>Trifolium</taxon>
    </lineage>
</organism>
<protein>
    <submittedName>
        <fullName evidence="1">Uncharacterized protein</fullName>
    </submittedName>
</protein>
<comment type="caution">
    <text evidence="1">The sequence shown here is derived from an EMBL/GenBank/DDBJ whole genome shotgun (WGS) entry which is preliminary data.</text>
</comment>
<reference evidence="1 2" key="1">
    <citation type="journal article" date="2018" name="Front. Plant Sci.">
        <title>Red Clover (Trifolium pratense) and Zigzag Clover (T. medium) - A Picture of Genomic Similarities and Differences.</title>
        <authorList>
            <person name="Dluhosova J."/>
            <person name="Istvanek J."/>
            <person name="Nedelnik J."/>
            <person name="Repkova J."/>
        </authorList>
    </citation>
    <scope>NUCLEOTIDE SEQUENCE [LARGE SCALE GENOMIC DNA]</scope>
    <source>
        <strain evidence="2">cv. 10/8</strain>
        <tissue evidence="1">Leaf</tissue>
    </source>
</reference>
<dbReference type="AlphaFoldDB" id="A0A392MTH7"/>
<sequence>SGGTVFTGAVYAGTGYIAAKEIIDEYIF</sequence>